<dbReference type="InterPro" id="IPR046526">
    <property type="entry name" value="DUF6591"/>
</dbReference>
<organism evidence="2 3">
    <name type="scientific">Bifidobacterium canis</name>
    <dbReference type="NCBI Taxonomy" id="2610880"/>
    <lineage>
        <taxon>Bacteria</taxon>
        <taxon>Bacillati</taxon>
        <taxon>Actinomycetota</taxon>
        <taxon>Actinomycetes</taxon>
        <taxon>Bifidobacteriales</taxon>
        <taxon>Bifidobacteriaceae</taxon>
        <taxon>Bifidobacterium</taxon>
    </lineage>
</organism>
<dbReference type="Proteomes" id="UP000487882">
    <property type="component" value="Unassembled WGS sequence"/>
</dbReference>
<sequence length="68" mass="8168">MNKYCDFMKKYQDDGSPASMLNDYLKMMNEYTEMTKKINDMDQASWTEADMQYYLEVMNRVNTKLAQI</sequence>
<feature type="domain" description="DUF6591" evidence="1">
    <location>
        <begin position="1"/>
        <end position="67"/>
    </location>
</feature>
<proteinExistence type="predicted"/>
<accession>A0A7K1J4V5</accession>
<protein>
    <submittedName>
        <fullName evidence="2">Actin</fullName>
    </submittedName>
</protein>
<reference evidence="2 3" key="1">
    <citation type="submission" date="2019-09" db="EMBL/GenBank/DDBJ databases">
        <title>Bifidobacterium canis sp. nov., isolated from the digestive tract of German Shepherd dog puppy.</title>
        <authorList>
            <person name="Bunesova V."/>
        </authorList>
    </citation>
    <scope>NUCLEOTIDE SEQUENCE [LARGE SCALE GENOMIC DNA]</scope>
    <source>
        <strain evidence="2 3">GSD1FS</strain>
    </source>
</reference>
<dbReference type="Pfam" id="PF20234">
    <property type="entry name" value="DUF6591"/>
    <property type="match status" value="1"/>
</dbReference>
<keyword evidence="3" id="KW-1185">Reference proteome</keyword>
<evidence type="ECO:0000259" key="1">
    <source>
        <dbReference type="Pfam" id="PF20234"/>
    </source>
</evidence>
<dbReference type="EMBL" id="WNLP01000004">
    <property type="protein sequence ID" value="MUH59684.1"/>
    <property type="molecule type" value="Genomic_DNA"/>
</dbReference>
<evidence type="ECO:0000313" key="2">
    <source>
        <dbReference type="EMBL" id="MUH59684.1"/>
    </source>
</evidence>
<gene>
    <name evidence="2" type="ORF">GSD1FS_1021</name>
</gene>
<dbReference type="AlphaFoldDB" id="A0A7K1J4V5"/>
<comment type="caution">
    <text evidence="2">The sequence shown here is derived from an EMBL/GenBank/DDBJ whole genome shotgun (WGS) entry which is preliminary data.</text>
</comment>
<name>A0A7K1J4V5_9BIFI</name>
<evidence type="ECO:0000313" key="3">
    <source>
        <dbReference type="Proteomes" id="UP000487882"/>
    </source>
</evidence>